<dbReference type="AlphaFoldDB" id="A0A497F2U1"/>
<evidence type="ECO:0000313" key="4">
    <source>
        <dbReference type="Proteomes" id="UP000272051"/>
    </source>
</evidence>
<gene>
    <name evidence="2" type="ORF">DRJ31_06375</name>
    <name evidence="3" type="ORF">DRJ33_01530</name>
</gene>
<dbReference type="SMART" id="SM00933">
    <property type="entry name" value="NurA"/>
    <property type="match status" value="1"/>
</dbReference>
<organism evidence="3 4">
    <name type="scientific">Thermoproteota archaeon</name>
    <dbReference type="NCBI Taxonomy" id="2056631"/>
    <lineage>
        <taxon>Archaea</taxon>
        <taxon>Thermoproteota</taxon>
    </lineage>
</organism>
<sequence>MIGDVHGDFQRIVDELNALYEAGDEPYKLKALRPVLKLEKEVIFGEPISTCGFHVFKPIPHEKLALAVDASLKVLFDCGAFKVMLAKVSRSAWRGKRRLSFYEPIKRAKVVWSRVEAVEFLIDVELDAVLNSLDLLNEGSLCLLDRPLMLFPRYSERIKLKLKNFAKSLERSGVALVGISKSSQLKLNTGEPLVGYLSYLSRQLGLSAPWSYMPIFNWGFEKWYLGTPTITKFSDSSSYAFRVDVLAEDELQVLSYLAYLQDDATPGYPYPVKLAHDEAKVCDQEIIHDRRALLEVLAEAGVLDRFLSSVRSSSFKEEFLWRRASR</sequence>
<evidence type="ECO:0000313" key="2">
    <source>
        <dbReference type="EMBL" id="RLE48825.1"/>
    </source>
</evidence>
<evidence type="ECO:0000313" key="3">
    <source>
        <dbReference type="EMBL" id="RLE53268.1"/>
    </source>
</evidence>
<dbReference type="InterPro" id="IPR018977">
    <property type="entry name" value="NurA_domain"/>
</dbReference>
<accession>A0A497F2U1</accession>
<name>A0A497F2U1_9CREN</name>
<evidence type="ECO:0000259" key="1">
    <source>
        <dbReference type="SMART" id="SM00933"/>
    </source>
</evidence>
<feature type="domain" description="NurA" evidence="1">
    <location>
        <begin position="63"/>
        <end position="281"/>
    </location>
</feature>
<protein>
    <recommendedName>
        <fullName evidence="1">NurA domain-containing protein</fullName>
    </recommendedName>
</protein>
<proteinExistence type="predicted"/>
<dbReference type="Proteomes" id="UP000272051">
    <property type="component" value="Unassembled WGS sequence"/>
</dbReference>
<dbReference type="EMBL" id="QMQX01000016">
    <property type="protein sequence ID" value="RLE53268.1"/>
    <property type="molecule type" value="Genomic_DNA"/>
</dbReference>
<dbReference type="EMBL" id="QMQV01000057">
    <property type="protein sequence ID" value="RLE48825.1"/>
    <property type="molecule type" value="Genomic_DNA"/>
</dbReference>
<evidence type="ECO:0000313" key="5">
    <source>
        <dbReference type="Proteomes" id="UP000278475"/>
    </source>
</evidence>
<comment type="caution">
    <text evidence="3">The sequence shown here is derived from an EMBL/GenBank/DDBJ whole genome shotgun (WGS) entry which is preliminary data.</text>
</comment>
<reference evidence="4 5" key="1">
    <citation type="submission" date="2018-06" db="EMBL/GenBank/DDBJ databases">
        <title>Extensive metabolic versatility and redundancy in microbially diverse, dynamic hydrothermal sediments.</title>
        <authorList>
            <person name="Dombrowski N."/>
            <person name="Teske A."/>
            <person name="Baker B.J."/>
        </authorList>
    </citation>
    <scope>NUCLEOTIDE SEQUENCE [LARGE SCALE GENOMIC DNA]</scope>
    <source>
        <strain evidence="3">B34_G17</strain>
        <strain evidence="2">B66_G16</strain>
    </source>
</reference>
<dbReference type="Proteomes" id="UP000278475">
    <property type="component" value="Unassembled WGS sequence"/>
</dbReference>